<comment type="caution">
    <text evidence="3">The sequence shown here is derived from an EMBL/GenBank/DDBJ whole genome shotgun (WGS) entry which is preliminary data.</text>
</comment>
<reference evidence="3" key="2">
    <citation type="submission" date="2021-04" db="EMBL/GenBank/DDBJ databases">
        <authorList>
            <person name="Gilroy R."/>
        </authorList>
    </citation>
    <scope>NUCLEOTIDE SEQUENCE</scope>
    <source>
        <strain evidence="3">12435</strain>
    </source>
</reference>
<dbReference type="GO" id="GO:0003677">
    <property type="term" value="F:DNA binding"/>
    <property type="evidence" value="ECO:0007669"/>
    <property type="project" value="UniProtKB-KW"/>
</dbReference>
<name>A0A9D1PYB1_9FIRM</name>
<dbReference type="Pfam" id="PF12844">
    <property type="entry name" value="HTH_19"/>
    <property type="match status" value="1"/>
</dbReference>
<dbReference type="PANTHER" id="PTHR46558:SF11">
    <property type="entry name" value="HTH-TYPE TRANSCRIPTIONAL REGULATOR XRE"/>
    <property type="match status" value="1"/>
</dbReference>
<feature type="domain" description="HTH cro/C1-type" evidence="2">
    <location>
        <begin position="34"/>
        <end position="88"/>
    </location>
</feature>
<reference evidence="3" key="1">
    <citation type="journal article" date="2021" name="PeerJ">
        <title>Extensive microbial diversity within the chicken gut microbiome revealed by metagenomics and culture.</title>
        <authorList>
            <person name="Gilroy R."/>
            <person name="Ravi A."/>
            <person name="Getino M."/>
            <person name="Pursley I."/>
            <person name="Horton D.L."/>
            <person name="Alikhan N.F."/>
            <person name="Baker D."/>
            <person name="Gharbi K."/>
            <person name="Hall N."/>
            <person name="Watson M."/>
            <person name="Adriaenssens E.M."/>
            <person name="Foster-Nyarko E."/>
            <person name="Jarju S."/>
            <person name="Secka A."/>
            <person name="Antonio M."/>
            <person name="Oren A."/>
            <person name="Chaudhuri R.R."/>
            <person name="La Ragione R."/>
            <person name="Hildebrand F."/>
            <person name="Pallen M.J."/>
        </authorList>
    </citation>
    <scope>NUCLEOTIDE SEQUENCE</scope>
    <source>
        <strain evidence="3">12435</strain>
    </source>
</reference>
<organism evidence="3 4">
    <name type="scientific">Candidatus Protoclostridium stercorigallinarum</name>
    <dbReference type="NCBI Taxonomy" id="2838741"/>
    <lineage>
        <taxon>Bacteria</taxon>
        <taxon>Bacillati</taxon>
        <taxon>Bacillota</taxon>
        <taxon>Clostridia</taxon>
        <taxon>Candidatus Protoclostridium</taxon>
    </lineage>
</organism>
<dbReference type="EMBL" id="DXHS01000027">
    <property type="protein sequence ID" value="HIW02022.1"/>
    <property type="molecule type" value="Genomic_DNA"/>
</dbReference>
<evidence type="ECO:0000313" key="3">
    <source>
        <dbReference type="EMBL" id="HIW02022.1"/>
    </source>
</evidence>
<dbReference type="Proteomes" id="UP000823990">
    <property type="component" value="Unassembled WGS sequence"/>
</dbReference>
<dbReference type="CDD" id="cd00093">
    <property type="entry name" value="HTH_XRE"/>
    <property type="match status" value="1"/>
</dbReference>
<evidence type="ECO:0000256" key="1">
    <source>
        <dbReference type="ARBA" id="ARBA00023125"/>
    </source>
</evidence>
<keyword evidence="1" id="KW-0238">DNA-binding</keyword>
<dbReference type="PANTHER" id="PTHR46558">
    <property type="entry name" value="TRACRIPTIONAL REGULATORY PROTEIN-RELATED-RELATED"/>
    <property type="match status" value="1"/>
</dbReference>
<sequence length="92" mass="10848">MILPPQNSITQAWTRITQLFCHAFRMYTPLGQRLKELRTERNLTQRRLASDLNIRTVTYLRYEKSQREPPISLLVTIAHYYGITVDNLLGLE</sequence>
<evidence type="ECO:0000313" key="4">
    <source>
        <dbReference type="Proteomes" id="UP000823990"/>
    </source>
</evidence>
<dbReference type="InterPro" id="IPR001387">
    <property type="entry name" value="Cro/C1-type_HTH"/>
</dbReference>
<dbReference type="Gene3D" id="1.10.260.40">
    <property type="entry name" value="lambda repressor-like DNA-binding domains"/>
    <property type="match status" value="1"/>
</dbReference>
<dbReference type="PROSITE" id="PS50943">
    <property type="entry name" value="HTH_CROC1"/>
    <property type="match status" value="1"/>
</dbReference>
<dbReference type="SUPFAM" id="SSF47413">
    <property type="entry name" value="lambda repressor-like DNA-binding domains"/>
    <property type="match status" value="1"/>
</dbReference>
<protein>
    <submittedName>
        <fullName evidence="3">Helix-turn-helix domain-containing protein</fullName>
    </submittedName>
</protein>
<proteinExistence type="predicted"/>
<gene>
    <name evidence="3" type="ORF">H9892_01635</name>
</gene>
<evidence type="ECO:0000259" key="2">
    <source>
        <dbReference type="PROSITE" id="PS50943"/>
    </source>
</evidence>
<dbReference type="AlphaFoldDB" id="A0A9D1PYB1"/>
<dbReference type="InterPro" id="IPR010982">
    <property type="entry name" value="Lambda_DNA-bd_dom_sf"/>
</dbReference>
<dbReference type="SMART" id="SM00530">
    <property type="entry name" value="HTH_XRE"/>
    <property type="match status" value="1"/>
</dbReference>
<accession>A0A9D1PYB1</accession>